<evidence type="ECO:0000256" key="7">
    <source>
        <dbReference type="ARBA" id="ARBA00022692"/>
    </source>
</evidence>
<dbReference type="PANTHER" id="PTHR11214:SF351">
    <property type="entry name" value="BETA-1,3-GALACTOSYLTRANSFERASE PVG3"/>
    <property type="match status" value="1"/>
</dbReference>
<keyword evidence="10 13" id="KW-0333">Golgi apparatus</keyword>
<evidence type="ECO:0000256" key="3">
    <source>
        <dbReference type="ARBA" id="ARBA00004922"/>
    </source>
</evidence>
<evidence type="ECO:0000313" key="14">
    <source>
        <dbReference type="EMBL" id="RRT53481.1"/>
    </source>
</evidence>
<dbReference type="EMBL" id="AMZH03011123">
    <property type="protein sequence ID" value="RRT53481.1"/>
    <property type="molecule type" value="Genomic_DNA"/>
</dbReference>
<evidence type="ECO:0000256" key="5">
    <source>
        <dbReference type="ARBA" id="ARBA00022676"/>
    </source>
</evidence>
<dbReference type="EC" id="2.4.1.-" evidence="13"/>
<comment type="caution">
    <text evidence="14">The sequence shown here is derived from an EMBL/GenBank/DDBJ whole genome shotgun (WGS) entry which is preliminary data.</text>
</comment>
<evidence type="ECO:0000256" key="13">
    <source>
        <dbReference type="RuleBase" id="RU363063"/>
    </source>
</evidence>
<name>A0A426YP44_ENSVE</name>
<evidence type="ECO:0000313" key="15">
    <source>
        <dbReference type="Proteomes" id="UP000287651"/>
    </source>
</evidence>
<dbReference type="Pfam" id="PF01762">
    <property type="entry name" value="Galactosyl_T"/>
    <property type="match status" value="1"/>
</dbReference>
<proteinExistence type="inferred from homology"/>
<dbReference type="InterPro" id="IPR002659">
    <property type="entry name" value="Glyco_trans_31"/>
</dbReference>
<keyword evidence="8 13" id="KW-0735">Signal-anchor</keyword>
<dbReference type="Gene3D" id="3.90.550.50">
    <property type="match status" value="1"/>
</dbReference>
<comment type="cofactor">
    <cofactor evidence="1 13">
        <name>Mn(2+)</name>
        <dbReference type="ChEBI" id="CHEBI:29035"/>
    </cofactor>
</comment>
<accession>A0A426YP44</accession>
<evidence type="ECO:0000256" key="2">
    <source>
        <dbReference type="ARBA" id="ARBA00004323"/>
    </source>
</evidence>
<protein>
    <recommendedName>
        <fullName evidence="13">Hexosyltransferase</fullName>
        <ecNumber evidence="13">2.4.1.-</ecNumber>
    </recommendedName>
</protein>
<dbReference type="UniPathway" id="UPA00378"/>
<reference evidence="14 15" key="1">
    <citation type="journal article" date="2014" name="Agronomy (Basel)">
        <title>A Draft Genome Sequence for Ensete ventricosum, the Drought-Tolerant Tree Against Hunger.</title>
        <authorList>
            <person name="Harrison J."/>
            <person name="Moore K.A."/>
            <person name="Paszkiewicz K."/>
            <person name="Jones T."/>
            <person name="Grant M."/>
            <person name="Ambacheew D."/>
            <person name="Muzemil S."/>
            <person name="Studholme D.J."/>
        </authorList>
    </citation>
    <scope>NUCLEOTIDE SEQUENCE [LARGE SCALE GENOMIC DNA]</scope>
</reference>
<evidence type="ECO:0000256" key="10">
    <source>
        <dbReference type="ARBA" id="ARBA00023034"/>
    </source>
</evidence>
<evidence type="ECO:0000256" key="9">
    <source>
        <dbReference type="ARBA" id="ARBA00022989"/>
    </source>
</evidence>
<dbReference type="AlphaFoldDB" id="A0A426YP44"/>
<comment type="subcellular location">
    <subcellularLocation>
        <location evidence="2 13">Golgi apparatus membrane</location>
        <topology evidence="2 13">Single-pass type II membrane protein</topology>
    </subcellularLocation>
</comment>
<organism evidence="14 15">
    <name type="scientific">Ensete ventricosum</name>
    <name type="common">Abyssinian banana</name>
    <name type="synonym">Musa ensete</name>
    <dbReference type="NCBI Taxonomy" id="4639"/>
    <lineage>
        <taxon>Eukaryota</taxon>
        <taxon>Viridiplantae</taxon>
        <taxon>Streptophyta</taxon>
        <taxon>Embryophyta</taxon>
        <taxon>Tracheophyta</taxon>
        <taxon>Spermatophyta</taxon>
        <taxon>Magnoliopsida</taxon>
        <taxon>Liliopsida</taxon>
        <taxon>Zingiberales</taxon>
        <taxon>Musaceae</taxon>
        <taxon>Ensete</taxon>
    </lineage>
</organism>
<evidence type="ECO:0000256" key="4">
    <source>
        <dbReference type="ARBA" id="ARBA00008661"/>
    </source>
</evidence>
<evidence type="ECO:0000256" key="1">
    <source>
        <dbReference type="ARBA" id="ARBA00001936"/>
    </source>
</evidence>
<comment type="similarity">
    <text evidence="4 13">Belongs to the glycosyltransferase 31 family.</text>
</comment>
<keyword evidence="12 13" id="KW-0464">Manganese</keyword>
<feature type="transmembrane region" description="Helical" evidence="13">
    <location>
        <begin position="20"/>
        <end position="38"/>
    </location>
</feature>
<gene>
    <name evidence="14" type="ORF">B296_00037242</name>
</gene>
<dbReference type="GO" id="GO:0000139">
    <property type="term" value="C:Golgi membrane"/>
    <property type="evidence" value="ECO:0007669"/>
    <property type="project" value="UniProtKB-SubCell"/>
</dbReference>
<keyword evidence="7 13" id="KW-0812">Transmembrane</keyword>
<evidence type="ECO:0000256" key="11">
    <source>
        <dbReference type="ARBA" id="ARBA00023136"/>
    </source>
</evidence>
<dbReference type="Proteomes" id="UP000287651">
    <property type="component" value="Unassembled WGS sequence"/>
</dbReference>
<keyword evidence="5 13" id="KW-0328">Glycosyltransferase</keyword>
<keyword evidence="11 13" id="KW-0472">Membrane</keyword>
<keyword evidence="9 13" id="KW-1133">Transmembrane helix</keyword>
<dbReference type="GO" id="GO:0016758">
    <property type="term" value="F:hexosyltransferase activity"/>
    <property type="evidence" value="ECO:0007669"/>
    <property type="project" value="InterPro"/>
</dbReference>
<comment type="pathway">
    <text evidence="3">Protein modification; protein glycosylation.</text>
</comment>
<dbReference type="PANTHER" id="PTHR11214">
    <property type="entry name" value="BETA-1,3-N-ACETYLGLUCOSAMINYLTRANSFERASE"/>
    <property type="match status" value="1"/>
</dbReference>
<evidence type="ECO:0000256" key="12">
    <source>
        <dbReference type="ARBA" id="ARBA00023211"/>
    </source>
</evidence>
<evidence type="ECO:0000256" key="6">
    <source>
        <dbReference type="ARBA" id="ARBA00022679"/>
    </source>
</evidence>
<evidence type="ECO:0000256" key="8">
    <source>
        <dbReference type="ARBA" id="ARBA00022968"/>
    </source>
</evidence>
<sequence>MKKHHVPAPEISFVLPKASTAAFVLLPMSLIAVIFLVVQRDEMWLQSLVPGGCEPRRSDLADPAAAGPPEPELRIFVGILTKPETYERRHLLRNAYALQPSVSINARVDVRFVLCNLTKEEQRVLVALEILRYDDIVILDCGENLNDGKTFTYFSSMPKLFNGTGGGRPPYDYVLKADDDSYIRVDALAQTLKEMPREDLYMGFYIPCKNISDPDGWMTGMAYALSWDLVEWILESEIPRNNKVHHPLGEDVVLAYWLRDGNRGKNRVDMNPRMYDIYYHNGPCYSRPFIPDTIVVHRLKDYPRWAATLAYFNVTQGLKPSKLYHIH</sequence>
<keyword evidence="6" id="KW-0808">Transferase</keyword>